<keyword evidence="1" id="KW-1133">Transmembrane helix</keyword>
<proteinExistence type="predicted"/>
<keyword evidence="3" id="KW-1185">Reference proteome</keyword>
<evidence type="ECO:0000313" key="2">
    <source>
        <dbReference type="EMBL" id="SER54970.1"/>
    </source>
</evidence>
<evidence type="ECO:0000256" key="1">
    <source>
        <dbReference type="SAM" id="Phobius"/>
    </source>
</evidence>
<reference evidence="3" key="1">
    <citation type="submission" date="2016-10" db="EMBL/GenBank/DDBJ databases">
        <authorList>
            <person name="Varghese N."/>
            <person name="Submissions S."/>
        </authorList>
    </citation>
    <scope>NUCLEOTIDE SEQUENCE [LARGE SCALE GENOMIC DNA]</scope>
    <source>
        <strain evidence="3">S9</strain>
    </source>
</reference>
<feature type="transmembrane region" description="Helical" evidence="1">
    <location>
        <begin position="12"/>
        <end position="31"/>
    </location>
</feature>
<keyword evidence="1" id="KW-0812">Transmembrane</keyword>
<protein>
    <submittedName>
        <fullName evidence="2">Uncharacterized protein</fullName>
    </submittedName>
</protein>
<dbReference type="AlphaFoldDB" id="A0A1H9Q3G7"/>
<gene>
    <name evidence="2" type="ORF">SAMN05518684_10226</name>
</gene>
<dbReference type="EMBL" id="FOGT01000002">
    <property type="protein sequence ID" value="SER54970.1"/>
    <property type="molecule type" value="Genomic_DNA"/>
</dbReference>
<sequence length="43" mass="4958">MFSMMRKEELNMMFFIGGLIGIIFAGIGLVMKKKPEQSNPFFK</sequence>
<dbReference type="Proteomes" id="UP000198571">
    <property type="component" value="Unassembled WGS sequence"/>
</dbReference>
<dbReference type="RefSeq" id="WP_281244197.1">
    <property type="nucleotide sequence ID" value="NZ_FOGT01000002.1"/>
</dbReference>
<accession>A0A1H9Q3G7</accession>
<organism evidence="2 3">
    <name type="scientific">Salipaludibacillus aurantiacus</name>
    <dbReference type="NCBI Taxonomy" id="1601833"/>
    <lineage>
        <taxon>Bacteria</taxon>
        <taxon>Bacillati</taxon>
        <taxon>Bacillota</taxon>
        <taxon>Bacilli</taxon>
        <taxon>Bacillales</taxon>
        <taxon>Bacillaceae</taxon>
    </lineage>
</organism>
<name>A0A1H9Q3G7_9BACI</name>
<keyword evidence="1" id="KW-0472">Membrane</keyword>
<dbReference type="STRING" id="1601833.SAMN05518684_10226"/>
<evidence type="ECO:0000313" key="3">
    <source>
        <dbReference type="Proteomes" id="UP000198571"/>
    </source>
</evidence>